<dbReference type="InterPro" id="IPR027417">
    <property type="entry name" value="P-loop_NTPase"/>
</dbReference>
<dbReference type="InterPro" id="IPR041703">
    <property type="entry name" value="Rho_factor_ATP-bd"/>
</dbReference>
<sequence>MAKNNRTEWPEEGEGYLEISDKGFGFLRSPGNRFQSKPSDIFVTPDTIRRHYLREGCCIKGRLVPPHKGHSPQLKEIYSVNEMPFKEYTECSRFENLTTIDPLDKFNLETTPDEIETRIIDLVTPIGKGTRGLIVASPRTGKTTVLKQICNAVTTNHPEVKTIVLLIDERPEEVTDFERSVEAEVVASSNDMDLETHVRLSRFMVERCRRMVECGQDVFLLMDSITRIARAYNNVKGGSGRTMSGGVDARALEIPRRMFAAARNIEDGGSLTILATALVDTGSRMDELIFQEFKGTGNMELILDRKLAERRLYPAIDIPKSGTRKEEKLFPEEHLDAIHKLRRTMVDLDPVNAMETLIGALKKHPTNAELLSKLKT</sequence>
<dbReference type="SUPFAM" id="SSF52540">
    <property type="entry name" value="P-loop containing nucleoside triphosphate hydrolases"/>
    <property type="match status" value="1"/>
</dbReference>
<keyword evidence="6" id="KW-0694">RNA-binding</keyword>
<dbReference type="GO" id="GO:0016787">
    <property type="term" value="F:hydrolase activity"/>
    <property type="evidence" value="ECO:0007669"/>
    <property type="project" value="UniProtKB-KW"/>
</dbReference>
<evidence type="ECO:0000256" key="5">
    <source>
        <dbReference type="ARBA" id="ARBA00022840"/>
    </source>
</evidence>
<dbReference type="PANTHER" id="PTHR46425">
    <property type="entry name" value="TRANSCRIPTION TERMINATION FACTOR RHO"/>
    <property type="match status" value="1"/>
</dbReference>
<name>A0A382A5Q1_9ZZZZ</name>
<keyword evidence="7" id="KW-0805">Transcription regulation</keyword>
<dbReference type="HAMAP" id="MF_01884">
    <property type="entry name" value="Rho"/>
    <property type="match status" value="1"/>
</dbReference>
<keyword evidence="3" id="KW-0378">Hydrolase</keyword>
<dbReference type="NCBIfam" id="NF006886">
    <property type="entry name" value="PRK09376.1"/>
    <property type="match status" value="1"/>
</dbReference>
<keyword evidence="5" id="KW-0067">ATP-binding</keyword>
<dbReference type="SMART" id="SM00382">
    <property type="entry name" value="AAA"/>
    <property type="match status" value="1"/>
</dbReference>
<keyword evidence="2" id="KW-0547">Nucleotide-binding</keyword>
<evidence type="ECO:0000313" key="10">
    <source>
        <dbReference type="EMBL" id="SVA96868.1"/>
    </source>
</evidence>
<dbReference type="InterPro" id="IPR004665">
    <property type="entry name" value="Term_rho"/>
</dbReference>
<dbReference type="InterPro" id="IPR012340">
    <property type="entry name" value="NA-bd_OB-fold"/>
</dbReference>
<dbReference type="Pfam" id="PF00006">
    <property type="entry name" value="ATP-synt_ab"/>
    <property type="match status" value="1"/>
</dbReference>
<organism evidence="10">
    <name type="scientific">marine metagenome</name>
    <dbReference type="NCBI Taxonomy" id="408172"/>
    <lineage>
        <taxon>unclassified sequences</taxon>
        <taxon>metagenomes</taxon>
        <taxon>ecological metagenomes</taxon>
    </lineage>
</organism>
<dbReference type="GO" id="GO:0005524">
    <property type="term" value="F:ATP binding"/>
    <property type="evidence" value="ECO:0007669"/>
    <property type="project" value="UniProtKB-KW"/>
</dbReference>
<dbReference type="EMBL" id="UINC01024022">
    <property type="protein sequence ID" value="SVA96868.1"/>
    <property type="molecule type" value="Genomic_DNA"/>
</dbReference>
<feature type="domain" description="Rho RNA-BD" evidence="9">
    <location>
        <begin position="10"/>
        <end position="84"/>
    </location>
</feature>
<dbReference type="AlphaFoldDB" id="A0A382A5Q1"/>
<dbReference type="InterPro" id="IPR000194">
    <property type="entry name" value="ATPase_F1/V1/A1_a/bsu_nucl-bd"/>
</dbReference>
<dbReference type="CDD" id="cd01128">
    <property type="entry name" value="rho_factor_C"/>
    <property type="match status" value="1"/>
</dbReference>
<dbReference type="Gene3D" id="3.40.50.300">
    <property type="entry name" value="P-loop containing nucleotide triphosphate hydrolases"/>
    <property type="match status" value="1"/>
</dbReference>
<gene>
    <name evidence="10" type="ORF">METZ01_LOCUS149722</name>
</gene>
<keyword evidence="4" id="KW-0347">Helicase</keyword>
<accession>A0A382A5Q1</accession>
<dbReference type="InterPro" id="IPR003593">
    <property type="entry name" value="AAA+_ATPase"/>
</dbReference>
<evidence type="ECO:0000256" key="4">
    <source>
        <dbReference type="ARBA" id="ARBA00022806"/>
    </source>
</evidence>
<evidence type="ECO:0000256" key="6">
    <source>
        <dbReference type="ARBA" id="ARBA00022884"/>
    </source>
</evidence>
<evidence type="ECO:0000256" key="3">
    <source>
        <dbReference type="ARBA" id="ARBA00022801"/>
    </source>
</evidence>
<dbReference type="PROSITE" id="PS51856">
    <property type="entry name" value="RHO_RNA_BD"/>
    <property type="match status" value="1"/>
</dbReference>
<dbReference type="Gene3D" id="2.40.50.140">
    <property type="entry name" value="Nucleic acid-binding proteins"/>
    <property type="match status" value="1"/>
</dbReference>
<evidence type="ECO:0000256" key="2">
    <source>
        <dbReference type="ARBA" id="ARBA00022741"/>
    </source>
</evidence>
<proteinExistence type="inferred from homology"/>
<evidence type="ECO:0000256" key="8">
    <source>
        <dbReference type="ARBA" id="ARBA00023163"/>
    </source>
</evidence>
<keyword evidence="1" id="KW-0806">Transcription termination</keyword>
<dbReference type="GO" id="GO:0006353">
    <property type="term" value="P:DNA-templated transcription termination"/>
    <property type="evidence" value="ECO:0007669"/>
    <property type="project" value="UniProtKB-KW"/>
</dbReference>
<dbReference type="InterPro" id="IPR011113">
    <property type="entry name" value="Rho_RNA-bd"/>
</dbReference>
<dbReference type="Pfam" id="PF07497">
    <property type="entry name" value="Rho_RNA_bind"/>
    <property type="match status" value="1"/>
</dbReference>
<evidence type="ECO:0000256" key="1">
    <source>
        <dbReference type="ARBA" id="ARBA00022472"/>
    </source>
</evidence>
<dbReference type="PANTHER" id="PTHR46425:SF1">
    <property type="entry name" value="TRANSCRIPTION TERMINATION FACTOR RHO"/>
    <property type="match status" value="1"/>
</dbReference>
<protein>
    <recommendedName>
        <fullName evidence="9">Rho RNA-BD domain-containing protein</fullName>
    </recommendedName>
</protein>
<reference evidence="10" key="1">
    <citation type="submission" date="2018-05" db="EMBL/GenBank/DDBJ databases">
        <authorList>
            <person name="Lanie J.A."/>
            <person name="Ng W.-L."/>
            <person name="Kazmierczak K.M."/>
            <person name="Andrzejewski T.M."/>
            <person name="Davidsen T.M."/>
            <person name="Wayne K.J."/>
            <person name="Tettelin H."/>
            <person name="Glass J.I."/>
            <person name="Rusch D."/>
            <person name="Podicherti R."/>
            <person name="Tsui H.-C.T."/>
            <person name="Winkler M.E."/>
        </authorList>
    </citation>
    <scope>NUCLEOTIDE SEQUENCE</scope>
</reference>
<dbReference type="GO" id="GO:0004386">
    <property type="term" value="F:helicase activity"/>
    <property type="evidence" value="ECO:0007669"/>
    <property type="project" value="UniProtKB-KW"/>
</dbReference>
<dbReference type="SUPFAM" id="SSF50249">
    <property type="entry name" value="Nucleic acid-binding proteins"/>
    <property type="match status" value="1"/>
</dbReference>
<keyword evidence="8" id="KW-0804">Transcription</keyword>
<evidence type="ECO:0000259" key="9">
    <source>
        <dbReference type="PROSITE" id="PS51856"/>
    </source>
</evidence>
<dbReference type="GO" id="GO:0008186">
    <property type="term" value="F:ATP-dependent activity, acting on RNA"/>
    <property type="evidence" value="ECO:0007669"/>
    <property type="project" value="InterPro"/>
</dbReference>
<evidence type="ECO:0000256" key="7">
    <source>
        <dbReference type="ARBA" id="ARBA00023015"/>
    </source>
</evidence>
<dbReference type="GO" id="GO:0003723">
    <property type="term" value="F:RNA binding"/>
    <property type="evidence" value="ECO:0007669"/>
    <property type="project" value="UniProtKB-KW"/>
</dbReference>